<dbReference type="Proteomes" id="UP000050509">
    <property type="component" value="Unassembled WGS sequence"/>
</dbReference>
<dbReference type="EMBL" id="LJCR01000335">
    <property type="protein sequence ID" value="KPV53117.1"/>
    <property type="molecule type" value="Genomic_DNA"/>
</dbReference>
<protein>
    <submittedName>
        <fullName evidence="1">Uncharacterized protein</fullName>
    </submittedName>
</protein>
<gene>
    <name evidence="1" type="ORF">SE17_11465</name>
</gene>
<accession>A0A0N8PSM2</accession>
<reference evidence="1 2" key="1">
    <citation type="submission" date="2015-09" db="EMBL/GenBank/DDBJ databases">
        <title>Draft genome sequence of Kouleothrix aurantiaca JCM 19913.</title>
        <authorList>
            <person name="Hemp J."/>
        </authorList>
    </citation>
    <scope>NUCLEOTIDE SEQUENCE [LARGE SCALE GENOMIC DNA]</scope>
    <source>
        <strain evidence="1 2">COM-B</strain>
    </source>
</reference>
<proteinExistence type="predicted"/>
<keyword evidence="2" id="KW-1185">Reference proteome</keyword>
<dbReference type="AlphaFoldDB" id="A0A0N8PSM2"/>
<evidence type="ECO:0000313" key="1">
    <source>
        <dbReference type="EMBL" id="KPV53117.1"/>
    </source>
</evidence>
<name>A0A0N8PSM2_9CHLR</name>
<sequence length="74" mass="8384">MSVVELDVLIDRLLPQILADRELGDGRIFTRLHLNHLWALSCLHAGECFDEEILARQVANHLPPRVLMSREVGA</sequence>
<comment type="caution">
    <text evidence="1">The sequence shown here is derived from an EMBL/GenBank/DDBJ whole genome shotgun (WGS) entry which is preliminary data.</text>
</comment>
<organism evidence="1 2">
    <name type="scientific">Kouleothrix aurantiaca</name>
    <dbReference type="NCBI Taxonomy" id="186479"/>
    <lineage>
        <taxon>Bacteria</taxon>
        <taxon>Bacillati</taxon>
        <taxon>Chloroflexota</taxon>
        <taxon>Chloroflexia</taxon>
        <taxon>Chloroflexales</taxon>
        <taxon>Roseiflexineae</taxon>
        <taxon>Roseiflexaceae</taxon>
        <taxon>Kouleothrix</taxon>
    </lineage>
</organism>
<evidence type="ECO:0000313" key="2">
    <source>
        <dbReference type="Proteomes" id="UP000050509"/>
    </source>
</evidence>